<keyword evidence="1" id="KW-0227">DNA damage</keyword>
<dbReference type="GO" id="GO:0005737">
    <property type="term" value="C:cytoplasm"/>
    <property type="evidence" value="ECO:0007669"/>
    <property type="project" value="TreeGrafter"/>
</dbReference>
<dbReference type="GO" id="GO:0008725">
    <property type="term" value="F:DNA-3-methyladenine glycosylase activity"/>
    <property type="evidence" value="ECO:0007669"/>
    <property type="project" value="TreeGrafter"/>
</dbReference>
<dbReference type="SUPFAM" id="SSF48150">
    <property type="entry name" value="DNA-glycosylase"/>
    <property type="match status" value="1"/>
</dbReference>
<sequence>MMPLQTTYRPRGPLDLRASVGSLQRGPRDPTQQHAAGVIWRAIRTAEGVATLALAQQSDGSVRAAAWGPGRGSALAQVPALCGALDDARQFDASLHPVVAHAHRRNPGLRLARTGAVFDAFAQAVIEQKVTVAQAFSAWRRLITWRGERAPGPTRSPLRAAPPPEVWRRVPSWEWHRAGLEPPQAKTLAAAAARAEAVERAAHATAPSDPLLALPGVGPWTAAETRIRALGDPDAVSIGDVHLSHHVGYALTGSRVDDDGMLDLLSPWHGQRQRVIRLILASGPREPRRAPRLHTQDHRAH</sequence>
<keyword evidence="2" id="KW-0234">DNA repair</keyword>
<reference evidence="4" key="2">
    <citation type="submission" date="2021-04" db="EMBL/GenBank/DDBJ databases">
        <authorList>
            <person name="Gilroy R."/>
        </authorList>
    </citation>
    <scope>NUCLEOTIDE SEQUENCE</scope>
    <source>
        <strain evidence="4">ChiHjej8B7-3636</strain>
    </source>
</reference>
<dbReference type="PANTHER" id="PTHR43003">
    <property type="entry name" value="DNA-3-METHYLADENINE GLYCOSYLASE"/>
    <property type="match status" value="1"/>
</dbReference>
<dbReference type="GO" id="GO:0006307">
    <property type="term" value="P:DNA alkylation repair"/>
    <property type="evidence" value="ECO:0007669"/>
    <property type="project" value="TreeGrafter"/>
</dbReference>
<evidence type="ECO:0000256" key="2">
    <source>
        <dbReference type="ARBA" id="ARBA00023204"/>
    </source>
</evidence>
<dbReference type="GO" id="GO:0043916">
    <property type="term" value="F:DNA-7-methylguanine glycosylase activity"/>
    <property type="evidence" value="ECO:0007669"/>
    <property type="project" value="TreeGrafter"/>
</dbReference>
<proteinExistence type="predicted"/>
<dbReference type="Proteomes" id="UP000824220">
    <property type="component" value="Unassembled WGS sequence"/>
</dbReference>
<dbReference type="Gene3D" id="1.10.340.30">
    <property type="entry name" value="Hypothetical protein, domain 2"/>
    <property type="match status" value="1"/>
</dbReference>
<dbReference type="GO" id="GO:0032131">
    <property type="term" value="F:alkylated DNA binding"/>
    <property type="evidence" value="ECO:0007669"/>
    <property type="project" value="TreeGrafter"/>
</dbReference>
<feature type="region of interest" description="Disordered" evidence="3">
    <location>
        <begin position="1"/>
        <end position="34"/>
    </location>
</feature>
<reference evidence="4" key="1">
    <citation type="journal article" date="2021" name="PeerJ">
        <title>Extensive microbial diversity within the chicken gut microbiome revealed by metagenomics and culture.</title>
        <authorList>
            <person name="Gilroy R."/>
            <person name="Ravi A."/>
            <person name="Getino M."/>
            <person name="Pursley I."/>
            <person name="Horton D.L."/>
            <person name="Alikhan N.F."/>
            <person name="Baker D."/>
            <person name="Gharbi K."/>
            <person name="Hall N."/>
            <person name="Watson M."/>
            <person name="Adriaenssens E.M."/>
            <person name="Foster-Nyarko E."/>
            <person name="Jarju S."/>
            <person name="Secka A."/>
            <person name="Antonio M."/>
            <person name="Oren A."/>
            <person name="Chaudhuri R.R."/>
            <person name="La Ragione R."/>
            <person name="Hildebrand F."/>
            <person name="Pallen M.J."/>
        </authorList>
    </citation>
    <scope>NUCLEOTIDE SEQUENCE</scope>
    <source>
        <strain evidence="4">ChiHjej8B7-3636</strain>
    </source>
</reference>
<evidence type="ECO:0000256" key="1">
    <source>
        <dbReference type="ARBA" id="ARBA00022763"/>
    </source>
</evidence>
<dbReference type="InterPro" id="IPR051912">
    <property type="entry name" value="Alkylbase_DNA_Glycosylase/TA"/>
</dbReference>
<evidence type="ECO:0000313" key="5">
    <source>
        <dbReference type="Proteomes" id="UP000824220"/>
    </source>
</evidence>
<evidence type="ECO:0000256" key="3">
    <source>
        <dbReference type="SAM" id="MobiDB-lite"/>
    </source>
</evidence>
<gene>
    <name evidence="4" type="ORF">H9800_08700</name>
</gene>
<name>A0A9D2H6Z0_9MICO</name>
<dbReference type="PANTHER" id="PTHR43003:SF6">
    <property type="entry name" value="DNA GLYCOSYLASE"/>
    <property type="match status" value="1"/>
</dbReference>
<dbReference type="InterPro" id="IPR011257">
    <property type="entry name" value="DNA_glycosylase"/>
</dbReference>
<protein>
    <submittedName>
        <fullName evidence="4">DNA-3-methyladenine glycosylase 2 family protein</fullName>
    </submittedName>
</protein>
<organism evidence="4 5">
    <name type="scientific">Candidatus Microbacterium stercoravium</name>
    <dbReference type="NCBI Taxonomy" id="2838697"/>
    <lineage>
        <taxon>Bacteria</taxon>
        <taxon>Bacillati</taxon>
        <taxon>Actinomycetota</taxon>
        <taxon>Actinomycetes</taxon>
        <taxon>Micrococcales</taxon>
        <taxon>Microbacteriaceae</taxon>
        <taxon>Microbacterium</taxon>
    </lineage>
</organism>
<dbReference type="GO" id="GO:0032993">
    <property type="term" value="C:protein-DNA complex"/>
    <property type="evidence" value="ECO:0007669"/>
    <property type="project" value="TreeGrafter"/>
</dbReference>
<evidence type="ECO:0000313" key="4">
    <source>
        <dbReference type="EMBL" id="HJA04924.1"/>
    </source>
</evidence>
<accession>A0A9D2H6Z0</accession>
<dbReference type="GO" id="GO:0006285">
    <property type="term" value="P:base-excision repair, AP site formation"/>
    <property type="evidence" value="ECO:0007669"/>
    <property type="project" value="TreeGrafter"/>
</dbReference>
<comment type="caution">
    <text evidence="4">The sequence shown here is derived from an EMBL/GenBank/DDBJ whole genome shotgun (WGS) entry which is preliminary data.</text>
</comment>
<dbReference type="EMBL" id="DXAM01000123">
    <property type="protein sequence ID" value="HJA04924.1"/>
    <property type="molecule type" value="Genomic_DNA"/>
</dbReference>
<dbReference type="AlphaFoldDB" id="A0A9D2H6Z0"/>